<dbReference type="Proteomes" id="UP000035722">
    <property type="component" value="Unassembled WGS sequence"/>
</dbReference>
<proteinExistence type="predicted"/>
<comment type="caution">
    <text evidence="1">The sequence shown here is derived from an EMBL/GenBank/DDBJ whole genome shotgun (WGS) entry which is preliminary data.</text>
</comment>
<keyword evidence="2" id="KW-1185">Reference proteome</keyword>
<dbReference type="AlphaFoldDB" id="A0A024H312"/>
<organism evidence="1 2">
    <name type="scientific">Pseudarthrobacter siccitolerans</name>
    <dbReference type="NCBI Taxonomy" id="861266"/>
    <lineage>
        <taxon>Bacteria</taxon>
        <taxon>Bacillati</taxon>
        <taxon>Actinomycetota</taxon>
        <taxon>Actinomycetes</taxon>
        <taxon>Micrococcales</taxon>
        <taxon>Micrococcaceae</taxon>
        <taxon>Pseudarthrobacter</taxon>
    </lineage>
</organism>
<protein>
    <submittedName>
        <fullName evidence="1">Uncharacterized protein</fullName>
    </submittedName>
</protein>
<dbReference type="EMBL" id="CAQI01000042">
    <property type="protein sequence ID" value="CCQ46159.1"/>
    <property type="molecule type" value="Genomic_DNA"/>
</dbReference>
<sequence>MDGWRRLKAEAIDEHEASALWAALELLVPLEVAELSVASSDDSLTVHDHVAFEALTGQTVAAFQARFSWLVHDGEVFLSPRAALAVVELACRRNPAPVLDLVMAEKQWLEKNPNGAEQLKTGKPGNR</sequence>
<accession>A0A024H312</accession>
<evidence type="ECO:0000313" key="2">
    <source>
        <dbReference type="Proteomes" id="UP000035722"/>
    </source>
</evidence>
<reference evidence="2" key="1">
    <citation type="journal article" date="2014" name="Genome Announc.">
        <title>Genome Sequence of Arthrobacter siccitolerans 4J27, a Xeroprotectant-Producing Desiccation-Tolerant Microorganism.</title>
        <authorList>
            <person name="Manzanera M."/>
            <person name="Santa-Cruz-Calvo L."/>
            <person name="Vilchez J.I."/>
            <person name="Garcia-Fontana C."/>
            <person name="Silva-Castro G.A."/>
            <person name="Calvo C."/>
            <person name="Gonzalez-Lopez J."/>
        </authorList>
    </citation>
    <scope>NUCLEOTIDE SEQUENCE [LARGE SCALE GENOMIC DNA]</scope>
    <source>
        <strain evidence="2">4J27</strain>
    </source>
</reference>
<name>A0A024H312_9MICC</name>
<gene>
    <name evidence="1" type="ORF">ARTSIC4J27_2119</name>
</gene>
<evidence type="ECO:0000313" key="1">
    <source>
        <dbReference type="EMBL" id="CCQ46159.1"/>
    </source>
</evidence>